<dbReference type="EMBL" id="SMKZ01000021">
    <property type="protein sequence ID" value="TDE08889.1"/>
    <property type="molecule type" value="Genomic_DNA"/>
</dbReference>
<feature type="binding site" evidence="16">
    <location>
        <begin position="6"/>
        <end position="13"/>
    </location>
    <ligand>
        <name>ATP</name>
        <dbReference type="ChEBI" id="CHEBI:30616"/>
    </ligand>
</feature>
<keyword evidence="10 16" id="KW-0418">Kinase</keyword>
<keyword evidence="13 16" id="KW-0173">Coenzyme A biosynthesis</keyword>
<dbReference type="GO" id="GO:0004594">
    <property type="term" value="F:pantothenate kinase activity"/>
    <property type="evidence" value="ECO:0007669"/>
    <property type="project" value="UniProtKB-UniRule"/>
</dbReference>
<evidence type="ECO:0000256" key="1">
    <source>
        <dbReference type="ARBA" id="ARBA00001206"/>
    </source>
</evidence>
<feature type="binding site" evidence="16">
    <location>
        <begin position="105"/>
        <end position="108"/>
    </location>
    <ligand>
        <name>substrate</name>
    </ligand>
</feature>
<dbReference type="AlphaFoldDB" id="A0A4R5D623"/>
<evidence type="ECO:0000256" key="4">
    <source>
        <dbReference type="ARBA" id="ARBA00005225"/>
    </source>
</evidence>
<dbReference type="GO" id="GO:0015937">
    <property type="term" value="P:coenzyme A biosynthetic process"/>
    <property type="evidence" value="ECO:0007669"/>
    <property type="project" value="UniProtKB-UniRule"/>
</dbReference>
<dbReference type="OrthoDB" id="9804707at2"/>
<dbReference type="NCBIfam" id="TIGR00671">
    <property type="entry name" value="baf"/>
    <property type="match status" value="1"/>
</dbReference>
<dbReference type="RefSeq" id="WP_131896155.1">
    <property type="nucleotide sequence ID" value="NZ_SMKZ01000021.1"/>
</dbReference>
<evidence type="ECO:0000256" key="8">
    <source>
        <dbReference type="ARBA" id="ARBA00022679"/>
    </source>
</evidence>
<dbReference type="InterPro" id="IPR043129">
    <property type="entry name" value="ATPase_NBD"/>
</dbReference>
<feature type="binding site" evidence="16">
    <location>
        <position position="183"/>
    </location>
    <ligand>
        <name>substrate</name>
    </ligand>
</feature>
<dbReference type="InParanoid" id="A0A4R5D623"/>
<dbReference type="GO" id="GO:0005524">
    <property type="term" value="F:ATP binding"/>
    <property type="evidence" value="ECO:0007669"/>
    <property type="project" value="UniProtKB-UniRule"/>
</dbReference>
<keyword evidence="12 16" id="KW-0630">Potassium</keyword>
<dbReference type="UniPathway" id="UPA00241">
    <property type="reaction ID" value="UER00352"/>
</dbReference>
<evidence type="ECO:0000256" key="6">
    <source>
        <dbReference type="ARBA" id="ARBA00012102"/>
    </source>
</evidence>
<evidence type="ECO:0000256" key="14">
    <source>
        <dbReference type="ARBA" id="ARBA00038036"/>
    </source>
</evidence>
<evidence type="ECO:0000256" key="16">
    <source>
        <dbReference type="HAMAP-Rule" id="MF_01274"/>
    </source>
</evidence>
<sequence>MLLAIDVGNTETVIGLLDGIEVEHHWRVATVDSRTTDEIMALLRGLFVGVDAEVDGVAICSTVPVVQREMRRLTQRYYGDVPSLLVEPGVKTGVPILTDNPREVGTDRIVNALAAMHRYGAGPHIVVDFGTATTFDVVSARGEYLGGAIAPGIDVSLEALRNAAAQLRRVELVRPRSVIARNTVEALQSGALYGFSSQVDGIVTRMAAELGVGLDGVTVIATGGLAPLVLDESATIHHHEPWLTLMGLRLVFDRNHPA</sequence>
<comment type="subunit">
    <text evidence="5 16">Homodimer.</text>
</comment>
<evidence type="ECO:0000256" key="11">
    <source>
        <dbReference type="ARBA" id="ARBA00022840"/>
    </source>
</evidence>
<evidence type="ECO:0000256" key="12">
    <source>
        <dbReference type="ARBA" id="ARBA00022958"/>
    </source>
</evidence>
<comment type="cofactor">
    <cofactor evidence="2">
        <name>K(+)</name>
        <dbReference type="ChEBI" id="CHEBI:29103"/>
    </cofactor>
</comment>
<dbReference type="PANTHER" id="PTHR34265">
    <property type="entry name" value="TYPE III PANTOTHENATE KINASE"/>
    <property type="match status" value="1"/>
</dbReference>
<dbReference type="GO" id="GO:0005737">
    <property type="term" value="C:cytoplasm"/>
    <property type="evidence" value="ECO:0007669"/>
    <property type="project" value="UniProtKB-SubCell"/>
</dbReference>
<dbReference type="EC" id="2.7.1.33" evidence="6 16"/>
<dbReference type="HAMAP" id="MF_01274">
    <property type="entry name" value="Pantothen_kinase_3"/>
    <property type="match status" value="1"/>
</dbReference>
<dbReference type="NCBIfam" id="NF009855">
    <property type="entry name" value="PRK13321.1"/>
    <property type="match status" value="1"/>
</dbReference>
<dbReference type="SUPFAM" id="SSF53067">
    <property type="entry name" value="Actin-like ATPase domain"/>
    <property type="match status" value="2"/>
</dbReference>
<evidence type="ECO:0000256" key="15">
    <source>
        <dbReference type="ARBA" id="ARBA00040883"/>
    </source>
</evidence>
<dbReference type="Gene3D" id="3.30.420.40">
    <property type="match status" value="2"/>
</dbReference>
<keyword evidence="18" id="KW-1185">Reference proteome</keyword>
<comment type="subcellular location">
    <subcellularLocation>
        <location evidence="3 16">Cytoplasm</location>
    </subcellularLocation>
</comment>
<comment type="function">
    <text evidence="16">Catalyzes the phosphorylation of pantothenate (Pan), the first step in CoA biosynthesis.</text>
</comment>
<evidence type="ECO:0000256" key="5">
    <source>
        <dbReference type="ARBA" id="ARBA00011738"/>
    </source>
</evidence>
<dbReference type="GO" id="GO:0046872">
    <property type="term" value="F:metal ion binding"/>
    <property type="evidence" value="ECO:0007669"/>
    <property type="project" value="UniProtKB-KW"/>
</dbReference>
<name>A0A4R5D623_9ACTN</name>
<evidence type="ECO:0000256" key="13">
    <source>
        <dbReference type="ARBA" id="ARBA00022993"/>
    </source>
</evidence>
<dbReference type="Proteomes" id="UP000294739">
    <property type="component" value="Unassembled WGS sequence"/>
</dbReference>
<keyword evidence="8 16" id="KW-0808">Transferase</keyword>
<keyword evidence="7 16" id="KW-0963">Cytoplasm</keyword>
<evidence type="ECO:0000313" key="18">
    <source>
        <dbReference type="Proteomes" id="UP000294739"/>
    </source>
</evidence>
<evidence type="ECO:0000256" key="2">
    <source>
        <dbReference type="ARBA" id="ARBA00001958"/>
    </source>
</evidence>
<evidence type="ECO:0000256" key="10">
    <source>
        <dbReference type="ARBA" id="ARBA00022777"/>
    </source>
</evidence>
<evidence type="ECO:0000256" key="3">
    <source>
        <dbReference type="ARBA" id="ARBA00004496"/>
    </source>
</evidence>
<dbReference type="CDD" id="cd24015">
    <property type="entry name" value="ASKHA_NBD_PanK-III"/>
    <property type="match status" value="1"/>
</dbReference>
<dbReference type="NCBIfam" id="NF009845">
    <property type="entry name" value="PRK13318.1-3"/>
    <property type="match status" value="1"/>
</dbReference>
<dbReference type="PANTHER" id="PTHR34265:SF1">
    <property type="entry name" value="TYPE III PANTOTHENATE KINASE"/>
    <property type="match status" value="1"/>
</dbReference>
<dbReference type="Pfam" id="PF03309">
    <property type="entry name" value="Pan_kinase"/>
    <property type="match status" value="1"/>
</dbReference>
<comment type="pathway">
    <text evidence="4 16">Cofactor biosynthesis; coenzyme A biosynthesis; CoA from (R)-pantothenate: step 1/5.</text>
</comment>
<keyword evidence="9 16" id="KW-0547">Nucleotide-binding</keyword>
<keyword evidence="16" id="KW-0479">Metal-binding</keyword>
<comment type="cofactor">
    <cofactor evidence="16">
        <name>NH4(+)</name>
        <dbReference type="ChEBI" id="CHEBI:28938"/>
    </cofactor>
    <cofactor evidence="16">
        <name>K(+)</name>
        <dbReference type="ChEBI" id="CHEBI:29103"/>
    </cofactor>
    <text evidence="16">A monovalent cation. Ammonium or potassium.</text>
</comment>
<comment type="caution">
    <text evidence="17">The sequence shown here is derived from an EMBL/GenBank/DDBJ whole genome shotgun (WGS) entry which is preliminary data.</text>
</comment>
<gene>
    <name evidence="16" type="primary">coaX</name>
    <name evidence="17" type="ORF">E1269_15785</name>
</gene>
<feature type="active site" description="Proton acceptor" evidence="16">
    <location>
        <position position="107"/>
    </location>
</feature>
<comment type="catalytic activity">
    <reaction evidence="1 16">
        <text>(R)-pantothenate + ATP = (R)-4'-phosphopantothenate + ADP + H(+)</text>
        <dbReference type="Rhea" id="RHEA:16373"/>
        <dbReference type="ChEBI" id="CHEBI:10986"/>
        <dbReference type="ChEBI" id="CHEBI:15378"/>
        <dbReference type="ChEBI" id="CHEBI:29032"/>
        <dbReference type="ChEBI" id="CHEBI:30616"/>
        <dbReference type="ChEBI" id="CHEBI:456216"/>
        <dbReference type="EC" id="2.7.1.33"/>
    </reaction>
</comment>
<dbReference type="InterPro" id="IPR004619">
    <property type="entry name" value="Type_III_PanK"/>
</dbReference>
<dbReference type="FunCoup" id="A0A4R5D623">
    <property type="interactions" value="136"/>
</dbReference>
<evidence type="ECO:0000256" key="9">
    <source>
        <dbReference type="ARBA" id="ARBA00022741"/>
    </source>
</evidence>
<feature type="binding site" evidence="16">
    <location>
        <position position="131"/>
    </location>
    <ligand>
        <name>ATP</name>
        <dbReference type="ChEBI" id="CHEBI:30616"/>
    </ligand>
</feature>
<evidence type="ECO:0000313" key="17">
    <source>
        <dbReference type="EMBL" id="TDE08889.1"/>
    </source>
</evidence>
<organism evidence="17 18">
    <name type="scientific">Jiangella asiatica</name>
    <dbReference type="NCBI Taxonomy" id="2530372"/>
    <lineage>
        <taxon>Bacteria</taxon>
        <taxon>Bacillati</taxon>
        <taxon>Actinomycetota</taxon>
        <taxon>Actinomycetes</taxon>
        <taxon>Jiangellales</taxon>
        <taxon>Jiangellaceae</taxon>
        <taxon>Jiangella</taxon>
    </lineage>
</organism>
<feature type="binding site" evidence="16">
    <location>
        <position position="128"/>
    </location>
    <ligand>
        <name>K(+)</name>
        <dbReference type="ChEBI" id="CHEBI:29103"/>
    </ligand>
</feature>
<evidence type="ECO:0000256" key="7">
    <source>
        <dbReference type="ARBA" id="ARBA00022490"/>
    </source>
</evidence>
<accession>A0A4R5D623</accession>
<keyword evidence="11 16" id="KW-0067">ATP-binding</keyword>
<proteinExistence type="inferred from homology"/>
<protein>
    <recommendedName>
        <fullName evidence="15 16">Type III pantothenate kinase</fullName>
        <ecNumber evidence="6 16">2.7.1.33</ecNumber>
    </recommendedName>
    <alternativeName>
        <fullName evidence="16">PanK-III</fullName>
    </alternativeName>
    <alternativeName>
        <fullName evidence="16">Pantothenic acid kinase</fullName>
    </alternativeName>
</protein>
<comment type="caution">
    <text evidence="16">Lacks conserved residue(s) required for the propagation of feature annotation.</text>
</comment>
<reference evidence="17 18" key="1">
    <citation type="submission" date="2019-03" db="EMBL/GenBank/DDBJ databases">
        <title>Draft genome sequences of novel Actinobacteria.</title>
        <authorList>
            <person name="Sahin N."/>
            <person name="Ay H."/>
            <person name="Saygin H."/>
        </authorList>
    </citation>
    <scope>NUCLEOTIDE SEQUENCE [LARGE SCALE GENOMIC DNA]</scope>
    <source>
        <strain evidence="17 18">5K138</strain>
    </source>
</reference>
<comment type="similarity">
    <text evidence="14 16">Belongs to the type III pantothenate kinase family.</text>
</comment>